<protein>
    <submittedName>
        <fullName evidence="1">Uncharacterized protein</fullName>
    </submittedName>
</protein>
<evidence type="ECO:0000313" key="2">
    <source>
        <dbReference type="Proteomes" id="UP000327013"/>
    </source>
</evidence>
<organism evidence="1 2">
    <name type="scientific">Carpinus fangiana</name>
    <dbReference type="NCBI Taxonomy" id="176857"/>
    <lineage>
        <taxon>Eukaryota</taxon>
        <taxon>Viridiplantae</taxon>
        <taxon>Streptophyta</taxon>
        <taxon>Embryophyta</taxon>
        <taxon>Tracheophyta</taxon>
        <taxon>Spermatophyta</taxon>
        <taxon>Magnoliopsida</taxon>
        <taxon>eudicotyledons</taxon>
        <taxon>Gunneridae</taxon>
        <taxon>Pentapetalae</taxon>
        <taxon>rosids</taxon>
        <taxon>fabids</taxon>
        <taxon>Fagales</taxon>
        <taxon>Betulaceae</taxon>
        <taxon>Carpinus</taxon>
    </lineage>
</organism>
<evidence type="ECO:0000313" key="1">
    <source>
        <dbReference type="EMBL" id="KAB8345879.1"/>
    </source>
</evidence>
<reference evidence="1 2" key="1">
    <citation type="submission" date="2019-06" db="EMBL/GenBank/DDBJ databases">
        <title>A chromosomal-level reference genome of Carpinus fangiana (Coryloideae, Betulaceae).</title>
        <authorList>
            <person name="Yang X."/>
            <person name="Wang Z."/>
            <person name="Zhang L."/>
            <person name="Hao G."/>
            <person name="Liu J."/>
            <person name="Yang Y."/>
        </authorList>
    </citation>
    <scope>NUCLEOTIDE SEQUENCE [LARGE SCALE GENOMIC DNA]</scope>
    <source>
        <strain evidence="1">Cfa_2016G</strain>
        <tissue evidence="1">Leaf</tissue>
    </source>
</reference>
<name>A0A5N6KTQ7_9ROSI</name>
<comment type="caution">
    <text evidence="1">The sequence shown here is derived from an EMBL/GenBank/DDBJ whole genome shotgun (WGS) entry which is preliminary data.</text>
</comment>
<dbReference type="EMBL" id="VIBQ01000013">
    <property type="protein sequence ID" value="KAB8345879.1"/>
    <property type="molecule type" value="Genomic_DNA"/>
</dbReference>
<dbReference type="AlphaFoldDB" id="A0A5N6KTQ7"/>
<keyword evidence="2" id="KW-1185">Reference proteome</keyword>
<sequence length="66" mass="7218">MLVRSALFEPLPGILLPPGLATFALRLLLTTPIEVLVRLVEVTGVASTEAGLYCIEHEYTRLLRIG</sequence>
<proteinExistence type="predicted"/>
<dbReference type="Proteomes" id="UP000327013">
    <property type="component" value="Unassembled WGS sequence"/>
</dbReference>
<accession>A0A5N6KTQ7</accession>
<gene>
    <name evidence="1" type="ORF">FH972_022934</name>
</gene>